<proteinExistence type="predicted"/>
<keyword evidence="2" id="KW-1185">Reference proteome</keyword>
<dbReference type="AlphaFoldDB" id="A0A4C1UEM7"/>
<organism evidence="1 2">
    <name type="scientific">Eumeta variegata</name>
    <name type="common">Bagworm moth</name>
    <name type="synonym">Eumeta japonica</name>
    <dbReference type="NCBI Taxonomy" id="151549"/>
    <lineage>
        <taxon>Eukaryota</taxon>
        <taxon>Metazoa</taxon>
        <taxon>Ecdysozoa</taxon>
        <taxon>Arthropoda</taxon>
        <taxon>Hexapoda</taxon>
        <taxon>Insecta</taxon>
        <taxon>Pterygota</taxon>
        <taxon>Neoptera</taxon>
        <taxon>Endopterygota</taxon>
        <taxon>Lepidoptera</taxon>
        <taxon>Glossata</taxon>
        <taxon>Ditrysia</taxon>
        <taxon>Tineoidea</taxon>
        <taxon>Psychidae</taxon>
        <taxon>Oiketicinae</taxon>
        <taxon>Eumeta</taxon>
    </lineage>
</organism>
<gene>
    <name evidence="1" type="ORF">EVAR_19298_1</name>
</gene>
<reference evidence="1 2" key="1">
    <citation type="journal article" date="2019" name="Commun. Biol.">
        <title>The bagworm genome reveals a unique fibroin gene that provides high tensile strength.</title>
        <authorList>
            <person name="Kono N."/>
            <person name="Nakamura H."/>
            <person name="Ohtoshi R."/>
            <person name="Tomita M."/>
            <person name="Numata K."/>
            <person name="Arakawa K."/>
        </authorList>
    </citation>
    <scope>NUCLEOTIDE SEQUENCE [LARGE SCALE GENOMIC DNA]</scope>
</reference>
<evidence type="ECO:0000313" key="1">
    <source>
        <dbReference type="EMBL" id="GBP24422.1"/>
    </source>
</evidence>
<evidence type="ECO:0000313" key="2">
    <source>
        <dbReference type="Proteomes" id="UP000299102"/>
    </source>
</evidence>
<dbReference type="Proteomes" id="UP000299102">
    <property type="component" value="Unassembled WGS sequence"/>
</dbReference>
<comment type="caution">
    <text evidence="1">The sequence shown here is derived from an EMBL/GenBank/DDBJ whole genome shotgun (WGS) entry which is preliminary data.</text>
</comment>
<dbReference type="EMBL" id="BGZK01000161">
    <property type="protein sequence ID" value="GBP24422.1"/>
    <property type="molecule type" value="Genomic_DNA"/>
</dbReference>
<protein>
    <submittedName>
        <fullName evidence="1">Uncharacterized protein</fullName>
    </submittedName>
</protein>
<accession>A0A4C1UEM7</accession>
<name>A0A4C1UEM7_EUMVA</name>
<sequence>MEDGALSPTPKKERGIIGKERELDAGRRTRYVVGVRGVQEGREGGALRIPALINRLVEPACHTLSKALATSKKTATVLFGFKAFQDIFY</sequence>